<comment type="pathway">
    <text evidence="7">Cofactor biosynthesis; adenosylcobalamin biosynthesis; cob(II)yrinate a,c-diamide from sirohydrochlorin (anaerobic route): step 10/10.</text>
</comment>
<dbReference type="InterPro" id="IPR027417">
    <property type="entry name" value="P-loop_NTPase"/>
</dbReference>
<evidence type="ECO:0000313" key="10">
    <source>
        <dbReference type="EMBL" id="WIW71964.1"/>
    </source>
</evidence>
<sequence length="459" mass="50314">MSVCKIPRIIIAAAHSGSGKTTITMGIIAALKKQGFKVQAYKIGPDYIDPGYHKIASGKIVHNLDTWLLSETELEDFFINSSQNSDIAIVEGVMGLYDGGKNGISSTAEIAKKLKATVVLVLDVKSMGDSAAAIALGFKKYDPSVNIGGVILNRVGSLSHEAIIRHAMEKIKIPVLGAIYRDAGLVIPERHLGLVPTTENEIGKIVDKIASFVQDRIDLPQMIDLAKQSLPLSTSHSEPKFLEDSYEVTIGVACDEAFSFYYEESLKVLETLGAKIVYFSPLQDSQIPEVDGLIFGGGFPEMFAQQLANNQKMKQSIQAASKSGIPIYAECGGFMYLTASLCDFSNEIHPMVNIIPARCKLNTKLQTVGYVEAKSLNDNILANKGDLLRGHEFHFSSTEPIDDNFAWAFEMKKVRTGIQYKAGYAKDNILASYLHLHFIGNRQFAKKFVLQCKEFASKS</sequence>
<dbReference type="HAMAP" id="MF_00027">
    <property type="entry name" value="CobB_CbiA"/>
    <property type="match status" value="1"/>
</dbReference>
<comment type="function">
    <text evidence="7">Catalyzes the ATP-dependent amidation of the two carboxylate groups at positions a and c of cobyrinate, using either L-glutamine or ammonia as the nitrogen source.</text>
</comment>
<dbReference type="InterPro" id="IPR011698">
    <property type="entry name" value="GATase_3"/>
</dbReference>
<protein>
    <recommendedName>
        <fullName evidence="7">Cobyrinate a,c-diamide synthase</fullName>
        <ecNumber evidence="7">6.3.5.11</ecNumber>
    </recommendedName>
    <alternativeName>
        <fullName evidence="7">Cobyrinic acid a,c-diamide synthetase</fullName>
    </alternativeName>
</protein>
<dbReference type="RefSeq" id="WP_147668729.1">
    <property type="nucleotide sequence ID" value="NZ_CP120678.1"/>
</dbReference>
<evidence type="ECO:0000256" key="1">
    <source>
        <dbReference type="ARBA" id="ARBA00001946"/>
    </source>
</evidence>
<reference evidence="10" key="1">
    <citation type="submission" date="2023-03" db="EMBL/GenBank/DDBJ databases">
        <title>Selenobaculum gbiensis gen. nov. sp. nov., a new bacterium isolated from the gut microbiota of IBD patient.</title>
        <authorList>
            <person name="Yeo S."/>
            <person name="Park H."/>
            <person name="Huh C.S."/>
        </authorList>
    </citation>
    <scope>NUCLEOTIDE SEQUENCE</scope>
    <source>
        <strain evidence="10">ICN-92133</strain>
    </source>
</reference>
<evidence type="ECO:0000259" key="8">
    <source>
        <dbReference type="Pfam" id="PF01656"/>
    </source>
</evidence>
<evidence type="ECO:0000256" key="5">
    <source>
        <dbReference type="ARBA" id="ARBA00022842"/>
    </source>
</evidence>
<dbReference type="AlphaFoldDB" id="A0A9Y2AJH4"/>
<comment type="cofactor">
    <cofactor evidence="1 7">
        <name>Mg(2+)</name>
        <dbReference type="ChEBI" id="CHEBI:18420"/>
    </cofactor>
</comment>
<dbReference type="Gene3D" id="3.40.50.300">
    <property type="entry name" value="P-loop containing nucleotide triphosphate hydrolases"/>
    <property type="match status" value="1"/>
</dbReference>
<dbReference type="EMBL" id="CP120678">
    <property type="protein sequence ID" value="WIW71964.1"/>
    <property type="molecule type" value="Genomic_DNA"/>
</dbReference>
<name>A0A9Y2AJH4_9FIRM</name>
<evidence type="ECO:0000256" key="7">
    <source>
        <dbReference type="HAMAP-Rule" id="MF_00027"/>
    </source>
</evidence>
<keyword evidence="11" id="KW-1185">Reference proteome</keyword>
<feature type="active site" description="Nucleophile" evidence="7">
    <location>
        <position position="331"/>
    </location>
</feature>
<keyword evidence="5 7" id="KW-0460">Magnesium</keyword>
<dbReference type="Proteomes" id="UP001243623">
    <property type="component" value="Chromosome"/>
</dbReference>
<dbReference type="GO" id="GO:0042242">
    <property type="term" value="F:cobyrinic acid a,c-diamide synthase activity"/>
    <property type="evidence" value="ECO:0007669"/>
    <property type="project" value="UniProtKB-UniRule"/>
</dbReference>
<dbReference type="SUPFAM" id="SSF52540">
    <property type="entry name" value="P-loop containing nucleoside triphosphate hydrolases"/>
    <property type="match status" value="1"/>
</dbReference>
<dbReference type="NCBIfam" id="NF002204">
    <property type="entry name" value="PRK01077.1"/>
    <property type="match status" value="1"/>
</dbReference>
<keyword evidence="3 7" id="KW-0547">Nucleotide-binding</keyword>
<evidence type="ECO:0000256" key="2">
    <source>
        <dbReference type="ARBA" id="ARBA00022598"/>
    </source>
</evidence>
<dbReference type="PROSITE" id="PS51274">
    <property type="entry name" value="GATASE_COBBQ"/>
    <property type="match status" value="1"/>
</dbReference>
<dbReference type="KEGG" id="sgbi:P3F81_06335"/>
<dbReference type="InterPro" id="IPR029062">
    <property type="entry name" value="Class_I_gatase-like"/>
</dbReference>
<dbReference type="PANTHER" id="PTHR43873">
    <property type="entry name" value="COBYRINATE A,C-DIAMIDE SYNTHASE"/>
    <property type="match status" value="1"/>
</dbReference>
<gene>
    <name evidence="7" type="primary">cbiA</name>
    <name evidence="10" type="ORF">P3F81_06335</name>
</gene>
<evidence type="ECO:0000256" key="4">
    <source>
        <dbReference type="ARBA" id="ARBA00022840"/>
    </source>
</evidence>
<accession>A0A9Y2AJH4</accession>
<comment type="domain">
    <text evidence="7">Comprises of two domains. The C-terminal domain contains the binding site for glutamine and catalyzes the hydrolysis of this substrate to glutamate and ammonia. The N-terminal domain is anticipated to bind ATP and cobyrinate and catalyzes the ultimate synthesis of the diamide product. The ammonia produced via the glutaminase domain is probably translocated to the adjacent domain via a molecular tunnel, where it reacts with an activated intermediate.</text>
</comment>
<dbReference type="Pfam" id="PF07685">
    <property type="entry name" value="GATase_3"/>
    <property type="match status" value="1"/>
</dbReference>
<keyword evidence="2 7" id="KW-0436">Ligase</keyword>
<keyword evidence="6 7" id="KW-0315">Glutamine amidotransferase</keyword>
<dbReference type="NCBIfam" id="TIGR00379">
    <property type="entry name" value="cobB"/>
    <property type="match status" value="1"/>
</dbReference>
<feature type="domain" description="CobQ/CobB/MinD/ParA nucleotide binding" evidence="8">
    <location>
        <begin position="9"/>
        <end position="191"/>
    </location>
</feature>
<keyword evidence="4 7" id="KW-0067">ATP-binding</keyword>
<organism evidence="10 11">
    <name type="scientific">Selenobaculum gibii</name>
    <dbReference type="NCBI Taxonomy" id="3054208"/>
    <lineage>
        <taxon>Bacteria</taxon>
        <taxon>Bacillati</taxon>
        <taxon>Bacillota</taxon>
        <taxon>Negativicutes</taxon>
        <taxon>Selenomonadales</taxon>
        <taxon>Selenomonadaceae</taxon>
        <taxon>Selenobaculum</taxon>
    </lineage>
</organism>
<dbReference type="Pfam" id="PF01656">
    <property type="entry name" value="CbiA"/>
    <property type="match status" value="1"/>
</dbReference>
<comment type="catalytic activity">
    <reaction evidence="7">
        <text>cob(II)yrinate + 2 L-glutamine + 2 ATP + 2 H2O = cob(II)yrinate a,c diamide + 2 L-glutamate + 2 ADP + 2 phosphate + 2 H(+)</text>
        <dbReference type="Rhea" id="RHEA:26289"/>
        <dbReference type="ChEBI" id="CHEBI:15377"/>
        <dbReference type="ChEBI" id="CHEBI:15378"/>
        <dbReference type="ChEBI" id="CHEBI:29985"/>
        <dbReference type="ChEBI" id="CHEBI:30616"/>
        <dbReference type="ChEBI" id="CHEBI:43474"/>
        <dbReference type="ChEBI" id="CHEBI:58359"/>
        <dbReference type="ChEBI" id="CHEBI:58537"/>
        <dbReference type="ChEBI" id="CHEBI:58894"/>
        <dbReference type="ChEBI" id="CHEBI:456216"/>
        <dbReference type="EC" id="6.3.5.11"/>
    </reaction>
</comment>
<dbReference type="PANTHER" id="PTHR43873:SF1">
    <property type="entry name" value="COBYRINATE A,C-DIAMIDE SYNTHASE"/>
    <property type="match status" value="1"/>
</dbReference>
<dbReference type="InterPro" id="IPR004484">
    <property type="entry name" value="CbiA/CobB_synth"/>
</dbReference>
<feature type="domain" description="CobB/CobQ-like glutamine amidotransferase" evidence="9">
    <location>
        <begin position="249"/>
        <end position="440"/>
    </location>
</feature>
<comment type="similarity">
    <text evidence="7">Belongs to the CobB/CbiA family.</text>
</comment>
<evidence type="ECO:0000313" key="11">
    <source>
        <dbReference type="Proteomes" id="UP001243623"/>
    </source>
</evidence>
<feature type="site" description="Increases nucleophilicity of active site Cys" evidence="7">
    <location>
        <position position="435"/>
    </location>
</feature>
<dbReference type="GO" id="GO:0005524">
    <property type="term" value="F:ATP binding"/>
    <property type="evidence" value="ECO:0007669"/>
    <property type="project" value="UniProtKB-UniRule"/>
</dbReference>
<proteinExistence type="inferred from homology"/>
<dbReference type="CDD" id="cd03130">
    <property type="entry name" value="GATase1_CobB"/>
    <property type="match status" value="1"/>
</dbReference>
<evidence type="ECO:0000256" key="6">
    <source>
        <dbReference type="ARBA" id="ARBA00022962"/>
    </source>
</evidence>
<dbReference type="Gene3D" id="3.40.50.880">
    <property type="match status" value="1"/>
</dbReference>
<comment type="miscellaneous">
    <text evidence="7">The a and c carboxylates of cobyrinate are activated for nucleophilic attack via formation of a phosphorylated intermediate by ATP. CbiA catalyzes first the amidation of the c-carboxylate, and then that of the a-carboxylate.</text>
</comment>
<dbReference type="EC" id="6.3.5.11" evidence="7"/>
<evidence type="ECO:0000259" key="9">
    <source>
        <dbReference type="Pfam" id="PF07685"/>
    </source>
</evidence>
<dbReference type="GO" id="GO:0009236">
    <property type="term" value="P:cobalamin biosynthetic process"/>
    <property type="evidence" value="ECO:0007669"/>
    <property type="project" value="UniProtKB-UniRule"/>
</dbReference>
<evidence type="ECO:0000256" key="3">
    <source>
        <dbReference type="ARBA" id="ARBA00022741"/>
    </source>
</evidence>
<keyword evidence="7" id="KW-0169">Cobalamin biosynthesis</keyword>
<dbReference type="InterPro" id="IPR002586">
    <property type="entry name" value="CobQ/CobB/MinD/ParA_Nub-bd_dom"/>
</dbReference>
<dbReference type="SUPFAM" id="SSF52317">
    <property type="entry name" value="Class I glutamine amidotransferase-like"/>
    <property type="match status" value="1"/>
</dbReference>
<dbReference type="CDD" id="cd05388">
    <property type="entry name" value="CobB_N"/>
    <property type="match status" value="1"/>
</dbReference>